<dbReference type="PANTHER" id="PTHR12430">
    <property type="entry name" value="MITOCHONDRIAL IMPORT RECEPTOR SUBUNIT TOM20"/>
    <property type="match status" value="1"/>
</dbReference>
<evidence type="ECO:0000256" key="7">
    <source>
        <dbReference type="ARBA" id="ARBA00022989"/>
    </source>
</evidence>
<dbReference type="OrthoDB" id="2154253at2759"/>
<dbReference type="GO" id="GO:0006605">
    <property type="term" value="P:protein targeting"/>
    <property type="evidence" value="ECO:0007669"/>
    <property type="project" value="InterPro"/>
</dbReference>
<evidence type="ECO:0000256" key="9">
    <source>
        <dbReference type="ARBA" id="ARBA00023136"/>
    </source>
</evidence>
<reference evidence="13" key="1">
    <citation type="submission" date="2020-11" db="EMBL/GenBank/DDBJ databases">
        <authorList>
            <person name="Tran Van P."/>
        </authorList>
    </citation>
    <scope>NUCLEOTIDE SEQUENCE</scope>
</reference>
<accession>A0A7R8WEJ5</accession>
<comment type="subcellular location">
    <subcellularLocation>
        <location evidence="1">Mitochondrion outer membrane</location>
        <topology evidence="1">Single-pass membrane protein</topology>
    </subcellularLocation>
</comment>
<dbReference type="GO" id="GO:0030943">
    <property type="term" value="F:mitochondrion targeting sequence binding"/>
    <property type="evidence" value="ECO:0007669"/>
    <property type="project" value="TreeGrafter"/>
</dbReference>
<dbReference type="GO" id="GO:0030150">
    <property type="term" value="P:protein import into mitochondrial matrix"/>
    <property type="evidence" value="ECO:0007669"/>
    <property type="project" value="TreeGrafter"/>
</dbReference>
<dbReference type="Gene3D" id="1.20.960.10">
    <property type="entry name" value="Mitochondrial outer membrane translocase complex, subunit Tom20 domain"/>
    <property type="match status" value="1"/>
</dbReference>
<evidence type="ECO:0000256" key="10">
    <source>
        <dbReference type="PIRNR" id="PIRNR037707"/>
    </source>
</evidence>
<keyword evidence="7 12" id="KW-1133">Transmembrane helix</keyword>
<keyword evidence="9 10" id="KW-0472">Membrane</keyword>
<dbReference type="EMBL" id="OB661740">
    <property type="protein sequence ID" value="CAD7228883.1"/>
    <property type="molecule type" value="Genomic_DNA"/>
</dbReference>
<feature type="compositionally biased region" description="Acidic residues" evidence="11">
    <location>
        <begin position="71"/>
        <end position="82"/>
    </location>
</feature>
<evidence type="ECO:0000313" key="13">
    <source>
        <dbReference type="EMBL" id="CAD7228883.1"/>
    </source>
</evidence>
<dbReference type="PRINTS" id="PR00351">
    <property type="entry name" value="OM20RECEPTOR"/>
</dbReference>
<dbReference type="PIRSF" id="PIRSF037707">
    <property type="entry name" value="MAS20_rcpt"/>
    <property type="match status" value="1"/>
</dbReference>
<evidence type="ECO:0000256" key="2">
    <source>
        <dbReference type="ARBA" id="ARBA00005792"/>
    </source>
</evidence>
<evidence type="ECO:0000256" key="11">
    <source>
        <dbReference type="SAM" id="MobiDB-lite"/>
    </source>
</evidence>
<keyword evidence="8 10" id="KW-0496">Mitochondrion</keyword>
<evidence type="ECO:0000256" key="4">
    <source>
        <dbReference type="ARBA" id="ARBA00022692"/>
    </source>
</evidence>
<dbReference type="GO" id="GO:0006886">
    <property type="term" value="P:intracellular protein transport"/>
    <property type="evidence" value="ECO:0007669"/>
    <property type="project" value="InterPro"/>
</dbReference>
<keyword evidence="4 12" id="KW-0812">Transmembrane</keyword>
<keyword evidence="5 10" id="KW-1000">Mitochondrion outer membrane</keyword>
<dbReference type="GO" id="GO:0016031">
    <property type="term" value="P:tRNA import into mitochondrion"/>
    <property type="evidence" value="ECO:0007669"/>
    <property type="project" value="TreeGrafter"/>
</dbReference>
<name>A0A7R8WEJ5_9CRUS</name>
<evidence type="ECO:0000256" key="5">
    <source>
        <dbReference type="ARBA" id="ARBA00022787"/>
    </source>
</evidence>
<protein>
    <submittedName>
        <fullName evidence="13">Uncharacterized protein</fullName>
    </submittedName>
</protein>
<dbReference type="GO" id="GO:0008320">
    <property type="term" value="F:protein transmembrane transporter activity"/>
    <property type="evidence" value="ECO:0007669"/>
    <property type="project" value="TreeGrafter"/>
</dbReference>
<dbReference type="InterPro" id="IPR023392">
    <property type="entry name" value="Tom20_dom_sf"/>
</dbReference>
<feature type="region of interest" description="Disordered" evidence="11">
    <location>
        <begin position="61"/>
        <end position="85"/>
    </location>
</feature>
<dbReference type="SUPFAM" id="SSF47157">
    <property type="entry name" value="Mitochondrial import receptor subunit Tom20"/>
    <property type="match status" value="1"/>
</dbReference>
<evidence type="ECO:0000256" key="8">
    <source>
        <dbReference type="ARBA" id="ARBA00023128"/>
    </source>
</evidence>
<dbReference type="GO" id="GO:0005742">
    <property type="term" value="C:mitochondrial outer membrane translocase complex"/>
    <property type="evidence" value="ECO:0007669"/>
    <property type="project" value="UniProtKB-UniRule"/>
</dbReference>
<keyword evidence="6" id="KW-0653">Protein transport</keyword>
<organism evidence="13">
    <name type="scientific">Cyprideis torosa</name>
    <dbReference type="NCBI Taxonomy" id="163714"/>
    <lineage>
        <taxon>Eukaryota</taxon>
        <taxon>Metazoa</taxon>
        <taxon>Ecdysozoa</taxon>
        <taxon>Arthropoda</taxon>
        <taxon>Crustacea</taxon>
        <taxon>Oligostraca</taxon>
        <taxon>Ostracoda</taxon>
        <taxon>Podocopa</taxon>
        <taxon>Podocopida</taxon>
        <taxon>Cytherocopina</taxon>
        <taxon>Cytheroidea</taxon>
        <taxon>Cytherideidae</taxon>
        <taxon>Cyprideis</taxon>
    </lineage>
</organism>
<evidence type="ECO:0000256" key="12">
    <source>
        <dbReference type="SAM" id="Phobius"/>
    </source>
</evidence>
<dbReference type="InterPro" id="IPR002056">
    <property type="entry name" value="MAS20"/>
</dbReference>
<evidence type="ECO:0000256" key="6">
    <source>
        <dbReference type="ARBA" id="ARBA00022927"/>
    </source>
</evidence>
<dbReference type="PANTHER" id="PTHR12430:SF0">
    <property type="entry name" value="TRANSLOCASE OF OUTER MITOCHONDRIAL MEMBRANE 20"/>
    <property type="match status" value="1"/>
</dbReference>
<proteinExistence type="inferred from homology"/>
<evidence type="ECO:0000256" key="1">
    <source>
        <dbReference type="ARBA" id="ARBA00004572"/>
    </source>
</evidence>
<gene>
    <name evidence="13" type="ORF">CTOB1V02_LOCUS6761</name>
</gene>
<sequence>MSWALECWGGMSRGQKAMVLAAASSAVVVVWGLAFYLDRKKKFEELVAACANSNYRTSITAGRDGERNQDADDIDDDEDFPAADDTAGRERFFKKEVRLGEQCMMQGEYQKSIEHISRAVVVCGKPECLLSFLQPLLPHDKYQVLVQEIPKAKERFLSRQRKAADIQANPDSPQIA</sequence>
<comment type="similarity">
    <text evidence="2 10">Belongs to the Tom20 family.</text>
</comment>
<evidence type="ECO:0000256" key="3">
    <source>
        <dbReference type="ARBA" id="ARBA00022448"/>
    </source>
</evidence>
<keyword evidence="3" id="KW-0813">Transport</keyword>
<dbReference type="Pfam" id="PF02064">
    <property type="entry name" value="MAS20"/>
    <property type="match status" value="1"/>
</dbReference>
<dbReference type="AlphaFoldDB" id="A0A7R8WEJ5"/>
<feature type="transmembrane region" description="Helical" evidence="12">
    <location>
        <begin position="18"/>
        <end position="37"/>
    </location>
</feature>